<dbReference type="GeneTree" id="ENSGT00940000172064"/>
<sequence>MHLTGKIFLLRVLGSEYYIEYSINRLCAIRRSTVVIPCSYKYPDSKAETVMWCQDDLFCNKMLYVSHSSNTNISAEYRDRAEYLGNKEKNCTLQIKNITDKDAGVYTFRFMTNVKRGKWSGSPGTTLTVERINPPVQSAFADLPSGCVVGKGASVPL</sequence>
<dbReference type="SUPFAM" id="SSF48726">
    <property type="entry name" value="Immunoglobulin"/>
    <property type="match status" value="1"/>
</dbReference>
<keyword evidence="3" id="KW-1185">Reference proteome</keyword>
<proteinExistence type="predicted"/>
<accession>A0A3B3QA93</accession>
<reference evidence="2" key="1">
    <citation type="submission" date="2025-08" db="UniProtKB">
        <authorList>
            <consortium name="Ensembl"/>
        </authorList>
    </citation>
    <scope>IDENTIFICATION</scope>
</reference>
<evidence type="ECO:0000313" key="2">
    <source>
        <dbReference type="Ensembl" id="ENSPKIP00000002545.1"/>
    </source>
</evidence>
<protein>
    <recommendedName>
        <fullName evidence="1">Immunoglobulin domain-containing protein</fullName>
    </recommendedName>
</protein>
<evidence type="ECO:0000259" key="1">
    <source>
        <dbReference type="SMART" id="SM00409"/>
    </source>
</evidence>
<dbReference type="Pfam" id="PF24518">
    <property type="entry name" value="Ig_CD22"/>
    <property type="match status" value="1"/>
</dbReference>
<dbReference type="PANTHER" id="PTHR46013:SF4">
    <property type="entry name" value="B-CELL RECEPTOR CD22-RELATED"/>
    <property type="match status" value="1"/>
</dbReference>
<name>A0A3B3QA93_9TELE</name>
<dbReference type="Ensembl" id="ENSPKIT00000026491.1">
    <property type="protein sequence ID" value="ENSPKIP00000002545.1"/>
    <property type="gene ID" value="ENSPKIG00000020398.1"/>
</dbReference>
<reference evidence="2" key="2">
    <citation type="submission" date="2025-09" db="UniProtKB">
        <authorList>
            <consortium name="Ensembl"/>
        </authorList>
    </citation>
    <scope>IDENTIFICATION</scope>
</reference>
<dbReference type="InterPro" id="IPR036179">
    <property type="entry name" value="Ig-like_dom_sf"/>
</dbReference>
<feature type="domain" description="Immunoglobulin" evidence="1">
    <location>
        <begin position="23"/>
        <end position="130"/>
    </location>
</feature>
<dbReference type="InterPro" id="IPR013783">
    <property type="entry name" value="Ig-like_fold"/>
</dbReference>
<dbReference type="PANTHER" id="PTHR46013">
    <property type="entry name" value="VASCULAR CELL ADHESION MOLECULE 1"/>
    <property type="match status" value="1"/>
</dbReference>
<evidence type="ECO:0000313" key="3">
    <source>
        <dbReference type="Proteomes" id="UP000261540"/>
    </source>
</evidence>
<organism evidence="2 3">
    <name type="scientific">Paramormyrops kingsleyae</name>
    <dbReference type="NCBI Taxonomy" id="1676925"/>
    <lineage>
        <taxon>Eukaryota</taxon>
        <taxon>Metazoa</taxon>
        <taxon>Chordata</taxon>
        <taxon>Craniata</taxon>
        <taxon>Vertebrata</taxon>
        <taxon>Euteleostomi</taxon>
        <taxon>Actinopterygii</taxon>
        <taxon>Neopterygii</taxon>
        <taxon>Teleostei</taxon>
        <taxon>Osteoglossocephala</taxon>
        <taxon>Osteoglossomorpha</taxon>
        <taxon>Osteoglossiformes</taxon>
        <taxon>Mormyridae</taxon>
        <taxon>Paramormyrops</taxon>
    </lineage>
</organism>
<dbReference type="SMART" id="SM00409">
    <property type="entry name" value="IG"/>
    <property type="match status" value="1"/>
</dbReference>
<dbReference type="AlphaFoldDB" id="A0A3B3QA93"/>
<dbReference type="Gene3D" id="2.60.40.10">
    <property type="entry name" value="Immunoglobulins"/>
    <property type="match status" value="1"/>
</dbReference>
<dbReference type="Proteomes" id="UP000261540">
    <property type="component" value="Unplaced"/>
</dbReference>
<dbReference type="InterPro" id="IPR003599">
    <property type="entry name" value="Ig_sub"/>
</dbReference>
<dbReference type="InterPro" id="IPR056386">
    <property type="entry name" value="Ig_CD22"/>
</dbReference>